<accession>A0A3S0ZV91</accession>
<name>A0A3S0ZV91_ELYCH</name>
<keyword evidence="3" id="KW-0472">Membrane</keyword>
<feature type="region of interest" description="Disordered" evidence="2">
    <location>
        <begin position="14"/>
        <end position="46"/>
    </location>
</feature>
<protein>
    <submittedName>
        <fullName evidence="4">Uncharacterized protein</fullName>
    </submittedName>
</protein>
<feature type="non-terminal residue" evidence="4">
    <location>
        <position position="1"/>
    </location>
</feature>
<evidence type="ECO:0000313" key="5">
    <source>
        <dbReference type="Proteomes" id="UP000271974"/>
    </source>
</evidence>
<dbReference type="GO" id="GO:0005044">
    <property type="term" value="F:scavenger receptor activity"/>
    <property type="evidence" value="ECO:0007669"/>
    <property type="project" value="InterPro"/>
</dbReference>
<feature type="region of interest" description="Disordered" evidence="2">
    <location>
        <begin position="331"/>
        <end position="368"/>
    </location>
</feature>
<evidence type="ECO:0000256" key="1">
    <source>
        <dbReference type="ARBA" id="ARBA00022536"/>
    </source>
</evidence>
<organism evidence="4 5">
    <name type="scientific">Elysia chlorotica</name>
    <name type="common">Eastern emerald elysia</name>
    <name type="synonym">Sea slug</name>
    <dbReference type="NCBI Taxonomy" id="188477"/>
    <lineage>
        <taxon>Eukaryota</taxon>
        <taxon>Metazoa</taxon>
        <taxon>Spiralia</taxon>
        <taxon>Lophotrochozoa</taxon>
        <taxon>Mollusca</taxon>
        <taxon>Gastropoda</taxon>
        <taxon>Heterobranchia</taxon>
        <taxon>Euthyneura</taxon>
        <taxon>Panpulmonata</taxon>
        <taxon>Sacoglossa</taxon>
        <taxon>Placobranchoidea</taxon>
        <taxon>Plakobranchidae</taxon>
        <taxon>Elysia</taxon>
    </lineage>
</organism>
<dbReference type="OrthoDB" id="6162548at2759"/>
<gene>
    <name evidence="4" type="ORF">EGW08_005567</name>
</gene>
<keyword evidence="3" id="KW-0812">Transmembrane</keyword>
<dbReference type="PANTHER" id="PTHR24043">
    <property type="entry name" value="SCAVENGER RECEPTOR CLASS F"/>
    <property type="match status" value="1"/>
</dbReference>
<sequence>DPENGSCLVCTPGKSCDTDCYQGTEKTHKNDSESQGTTQKPEECPSEFWGPNCTQPCCSLCVDEICDPENGSCLVCTPGKSCDTDCYKVTHRIHGNDSESQGTTRVCPSEFWGPNCTQPCCSLCVDEICDPENGSCLVCTPGESCAIDCYQGTNKTHKNDSESQDTTQKPEECQSKFWGPNCTQPCCSLCVDEICDPENGSCLVCTPGMSCDTECYKPPETSTEGEAVYECPKTFWGFKCTNACCSLCSDYLCHPFTGTCFACLPGKDCKKDCYKVLTNSSLKNDVSKLAVSRDTSKKGNSALAGLIVFVSVAVGIQALVIVCSTLFQVPPPETGYKEDADVEGYEMKKKRQRKKQNKKERAKERGRA</sequence>
<comment type="caution">
    <text evidence="4">The sequence shown here is derived from an EMBL/GenBank/DDBJ whole genome shotgun (WGS) entry which is preliminary data.</text>
</comment>
<dbReference type="EMBL" id="RQTK01000131">
    <property type="protein sequence ID" value="RUS86693.1"/>
    <property type="molecule type" value="Genomic_DNA"/>
</dbReference>
<keyword evidence="3" id="KW-1133">Transmembrane helix</keyword>
<dbReference type="Proteomes" id="UP000271974">
    <property type="component" value="Unassembled WGS sequence"/>
</dbReference>
<feature type="compositionally biased region" description="Basic residues" evidence="2">
    <location>
        <begin position="348"/>
        <end position="358"/>
    </location>
</feature>
<reference evidence="4 5" key="1">
    <citation type="submission" date="2019-01" db="EMBL/GenBank/DDBJ databases">
        <title>A draft genome assembly of the solar-powered sea slug Elysia chlorotica.</title>
        <authorList>
            <person name="Cai H."/>
            <person name="Li Q."/>
            <person name="Fang X."/>
            <person name="Li J."/>
            <person name="Curtis N.E."/>
            <person name="Altenburger A."/>
            <person name="Shibata T."/>
            <person name="Feng M."/>
            <person name="Maeda T."/>
            <person name="Schwartz J.A."/>
            <person name="Shigenobu S."/>
            <person name="Lundholm N."/>
            <person name="Nishiyama T."/>
            <person name="Yang H."/>
            <person name="Hasebe M."/>
            <person name="Li S."/>
            <person name="Pierce S.K."/>
            <person name="Wang J."/>
        </authorList>
    </citation>
    <scope>NUCLEOTIDE SEQUENCE [LARGE SCALE GENOMIC DNA]</scope>
    <source>
        <strain evidence="4">EC2010</strain>
        <tissue evidence="4">Whole organism of an adult</tissue>
    </source>
</reference>
<dbReference type="InterPro" id="IPR042635">
    <property type="entry name" value="MEGF10/SREC1/2-like"/>
</dbReference>
<proteinExistence type="predicted"/>
<feature type="compositionally biased region" description="Basic and acidic residues" evidence="2">
    <location>
        <begin position="359"/>
        <end position="368"/>
    </location>
</feature>
<dbReference type="PANTHER" id="PTHR24043:SF8">
    <property type="entry name" value="EGF-LIKE DOMAIN-CONTAINING PROTEIN"/>
    <property type="match status" value="1"/>
</dbReference>
<keyword evidence="1" id="KW-0245">EGF-like domain</keyword>
<dbReference type="AlphaFoldDB" id="A0A3S0ZV91"/>
<feature type="transmembrane region" description="Helical" evidence="3">
    <location>
        <begin position="302"/>
        <end position="327"/>
    </location>
</feature>
<evidence type="ECO:0000256" key="3">
    <source>
        <dbReference type="SAM" id="Phobius"/>
    </source>
</evidence>
<keyword evidence="5" id="KW-1185">Reference proteome</keyword>
<feature type="non-terminal residue" evidence="4">
    <location>
        <position position="368"/>
    </location>
</feature>
<evidence type="ECO:0000313" key="4">
    <source>
        <dbReference type="EMBL" id="RUS86693.1"/>
    </source>
</evidence>
<evidence type="ECO:0000256" key="2">
    <source>
        <dbReference type="SAM" id="MobiDB-lite"/>
    </source>
</evidence>